<comment type="function">
    <text evidence="1 9">Binds 5S rRNA, forms part of the central protuberance of the 50S subunit.</text>
</comment>
<dbReference type="GO" id="GO:1990904">
    <property type="term" value="C:ribonucleoprotein complex"/>
    <property type="evidence" value="ECO:0007669"/>
    <property type="project" value="UniProtKB-KW"/>
</dbReference>
<dbReference type="GO" id="GO:0003735">
    <property type="term" value="F:structural constituent of ribosome"/>
    <property type="evidence" value="ECO:0007669"/>
    <property type="project" value="InterPro"/>
</dbReference>
<dbReference type="CDD" id="cd00432">
    <property type="entry name" value="Ribosomal_L18_L5e"/>
    <property type="match status" value="1"/>
</dbReference>
<geneLocation type="chloroplast" evidence="10"/>
<evidence type="ECO:0000256" key="7">
    <source>
        <dbReference type="ARBA" id="ARBA00023274"/>
    </source>
</evidence>
<dbReference type="NCBIfam" id="TIGR00060">
    <property type="entry name" value="L18_bact"/>
    <property type="match status" value="1"/>
</dbReference>
<sequence length="106" mass="12015">MMRKKIEGSSYRPRLCVFRSNKHIYAQIIDDKNKKTIASSSTIDKKIRQSISSTGSCAAARSIGQDIAKKSKEKGINKVVFDRRNRIYHGRIKALAEGVRTEGIRF</sequence>
<evidence type="ECO:0000256" key="3">
    <source>
        <dbReference type="ARBA" id="ARBA00011505"/>
    </source>
</evidence>
<evidence type="ECO:0000256" key="9">
    <source>
        <dbReference type="HAMAP-Rule" id="MF_01337"/>
    </source>
</evidence>
<dbReference type="Gene3D" id="3.30.420.100">
    <property type="match status" value="1"/>
</dbReference>
<keyword evidence="5 9" id="KW-0694">RNA-binding</keyword>
<comment type="similarity">
    <text evidence="2 9">Belongs to the universal ribosomal protein uL18 family.</text>
</comment>
<dbReference type="SUPFAM" id="SSF53137">
    <property type="entry name" value="Translational machinery components"/>
    <property type="match status" value="1"/>
</dbReference>
<dbReference type="InterPro" id="IPR004389">
    <property type="entry name" value="Ribosomal_uL18_bac-type"/>
</dbReference>
<dbReference type="InterPro" id="IPR005484">
    <property type="entry name" value="Ribosomal_uL18_bac/plant/anim"/>
</dbReference>
<dbReference type="GO" id="GO:0008097">
    <property type="term" value="F:5S rRNA binding"/>
    <property type="evidence" value="ECO:0007669"/>
    <property type="project" value="TreeGrafter"/>
</dbReference>
<keyword evidence="10" id="KW-0934">Plastid</keyword>
<evidence type="ECO:0000256" key="5">
    <source>
        <dbReference type="ARBA" id="ARBA00022884"/>
    </source>
</evidence>
<name>A0A345UAW3_9FLOR</name>
<evidence type="ECO:0000256" key="1">
    <source>
        <dbReference type="ARBA" id="ARBA00003898"/>
    </source>
</evidence>
<dbReference type="PANTHER" id="PTHR12899:SF3">
    <property type="entry name" value="LARGE RIBOSOMAL SUBUNIT PROTEIN UL18M"/>
    <property type="match status" value="1"/>
</dbReference>
<dbReference type="GO" id="GO:0009507">
    <property type="term" value="C:chloroplast"/>
    <property type="evidence" value="ECO:0007669"/>
    <property type="project" value="UniProtKB-SubCell"/>
</dbReference>
<dbReference type="GO" id="GO:0005840">
    <property type="term" value="C:ribosome"/>
    <property type="evidence" value="ECO:0007669"/>
    <property type="project" value="UniProtKB-KW"/>
</dbReference>
<dbReference type="InterPro" id="IPR057268">
    <property type="entry name" value="Ribosomal_L18"/>
</dbReference>
<gene>
    <name evidence="9 10" type="primary">rpl18</name>
</gene>
<comment type="subunit">
    <text evidence="3 9">Part of the 50S ribosomal subunit; contacts the 5S rRNA.</text>
</comment>
<proteinExistence type="inferred from homology"/>
<dbReference type="HAMAP" id="MF_01337_B">
    <property type="entry name" value="Ribosomal_uL18_B"/>
    <property type="match status" value="1"/>
</dbReference>
<dbReference type="RefSeq" id="YP_009511722.1">
    <property type="nucleotide sequence ID" value="NC_039145.1"/>
</dbReference>
<evidence type="ECO:0000313" key="10">
    <source>
        <dbReference type="EMBL" id="AXI97599.1"/>
    </source>
</evidence>
<dbReference type="PANTHER" id="PTHR12899">
    <property type="entry name" value="39S RIBOSOMAL PROTEIN L18, MITOCHONDRIAL"/>
    <property type="match status" value="1"/>
</dbReference>
<comment type="subcellular location">
    <subcellularLocation>
        <location evidence="9">Plastid</location>
        <location evidence="9">Chloroplast</location>
    </subcellularLocation>
</comment>
<dbReference type="GO" id="GO:0006412">
    <property type="term" value="P:translation"/>
    <property type="evidence" value="ECO:0007669"/>
    <property type="project" value="UniProtKB-UniRule"/>
</dbReference>
<keyword evidence="6 9" id="KW-0689">Ribosomal protein</keyword>
<evidence type="ECO:0000256" key="2">
    <source>
        <dbReference type="ARBA" id="ARBA00007116"/>
    </source>
</evidence>
<protein>
    <recommendedName>
        <fullName evidence="8 9">Large ribosomal subunit protein uL18c</fullName>
    </recommendedName>
</protein>
<dbReference type="Pfam" id="PF00861">
    <property type="entry name" value="Ribosomal_L18p"/>
    <property type="match status" value="1"/>
</dbReference>
<evidence type="ECO:0000256" key="4">
    <source>
        <dbReference type="ARBA" id="ARBA00022730"/>
    </source>
</evidence>
<dbReference type="AlphaFoldDB" id="A0A345UAW3"/>
<keyword evidence="4 9" id="KW-0699">rRNA-binding</keyword>
<dbReference type="EMBL" id="MH396016">
    <property type="protein sequence ID" value="AXI97599.1"/>
    <property type="molecule type" value="Genomic_DNA"/>
</dbReference>
<organism evidence="10">
    <name type="scientific">Melanthalia intermedia</name>
    <dbReference type="NCBI Taxonomy" id="172989"/>
    <lineage>
        <taxon>Eukaryota</taxon>
        <taxon>Rhodophyta</taxon>
        <taxon>Florideophyceae</taxon>
        <taxon>Rhodymeniophycidae</taxon>
        <taxon>Gracilariales</taxon>
        <taxon>Gracilariaceae</taxon>
        <taxon>Melanthalia</taxon>
    </lineage>
</organism>
<accession>A0A345UAW3</accession>
<evidence type="ECO:0000256" key="6">
    <source>
        <dbReference type="ARBA" id="ARBA00022980"/>
    </source>
</evidence>
<keyword evidence="10" id="KW-0150">Chloroplast</keyword>
<reference evidence="10" key="1">
    <citation type="submission" date="2018-05" db="EMBL/GenBank/DDBJ databases">
        <title>Organellar genomes of Gracilariaceae.</title>
        <authorList>
            <person name="Iha C."/>
            <person name="Oliveira M.C."/>
        </authorList>
    </citation>
    <scope>NUCLEOTIDE SEQUENCE</scope>
</reference>
<evidence type="ECO:0000256" key="8">
    <source>
        <dbReference type="ARBA" id="ARBA00035303"/>
    </source>
</evidence>
<keyword evidence="7 9" id="KW-0687">Ribonucleoprotein</keyword>
<dbReference type="FunFam" id="3.30.420.100:FF:000001">
    <property type="entry name" value="50S ribosomal protein L18"/>
    <property type="match status" value="1"/>
</dbReference>
<dbReference type="GeneID" id="37624278"/>